<dbReference type="OrthoDB" id="1751210at2759"/>
<evidence type="ECO:0000313" key="3">
    <source>
        <dbReference type="EMBL" id="KAG8629705.1"/>
    </source>
</evidence>
<dbReference type="PANTHER" id="PTHR39463:SF1">
    <property type="entry name" value="MEDUSA"/>
    <property type="match status" value="1"/>
</dbReference>
<dbReference type="InterPro" id="IPR055509">
    <property type="entry name" value="DUF7082"/>
</dbReference>
<evidence type="ECO:0000313" key="4">
    <source>
        <dbReference type="Proteomes" id="UP000809789"/>
    </source>
</evidence>
<dbReference type="EMBL" id="JAESVG020000002">
    <property type="protein sequence ID" value="KAG8629705.1"/>
    <property type="molecule type" value="Genomic_DNA"/>
</dbReference>
<evidence type="ECO:0000256" key="1">
    <source>
        <dbReference type="SAM" id="MobiDB-lite"/>
    </source>
</evidence>
<dbReference type="Proteomes" id="UP000809789">
    <property type="component" value="Unassembled WGS sequence"/>
</dbReference>
<gene>
    <name evidence="3" type="ORF">KVT40_001324</name>
</gene>
<dbReference type="Pfam" id="PF23305">
    <property type="entry name" value="DUF7082"/>
    <property type="match status" value="1"/>
</dbReference>
<name>A0A8K0L6E5_9PEZI</name>
<sequence length="658" mass="71945">MSGYQKQEIYDYNVTTRLNQTSNYPGYGQPTFDGQYMNTHAQVPSGLPNSELPLLSGEQYEAHDAYNQQNTFQNFAPRTEVTNFTPAQGPAGRKLFVYLNATQDLETSNSLPTVLFGSRRCSGMLSKLTGPNQPGNYAISVDVPAFDSTGSSNTNVSLSLDTNDGSNPGMAVAFGTYNYTDATSFMGSPTPSLSRKRKLSPEHTEQSPGKRMNTNLRAGEFDNVTSSPMSTNTLSPYSNPPQPVNYAYAHTPTRPQNFQSPQQNVPRYGASPASAASHLSVQPPEYHGFTGYIQERPGVATSMAGHLPSTSGVTAPTLVRTSTLQDSSPGMPASTFYPGTMYTNTNKAILKLDGDLNSMAEGWTQDEISAHRRLVRFRRNQAGSTINATFEPVTPEDHARAPGNIYVNCIWWKEKQACYITSVDTIQLLESLVAVRFTVEEKNRIRRNLEGFRPMTVSKTRAECEDFFKIIMGFPSPKPRNIEKDVKVFPWRILSHALKKIIGKYVSYLYMFPPTLYTILIIDLQSATFASPAGALPSSMPSIGGHANASRSPQPASVPGPMHYPTQSMPPTALPSQTMMAVSGGPPVTMSQGVSWHQPTSNYMSGETGSGRPSFDFTSFLEGGNSLPMGGRHERIPSISQSLGYNYGMPDYNSRGQS</sequence>
<reference evidence="3" key="1">
    <citation type="submission" date="2021-07" db="EMBL/GenBank/DDBJ databases">
        <title>Elsinoe batatas strain:CRI-CJ2 Genome sequencing and assembly.</title>
        <authorList>
            <person name="Huang L."/>
        </authorList>
    </citation>
    <scope>NUCLEOTIDE SEQUENCE</scope>
    <source>
        <strain evidence="3">CRI-CJ2</strain>
    </source>
</reference>
<keyword evidence="4" id="KW-1185">Reference proteome</keyword>
<dbReference type="AlphaFoldDB" id="A0A8K0L6E5"/>
<evidence type="ECO:0000259" key="2">
    <source>
        <dbReference type="Pfam" id="PF23305"/>
    </source>
</evidence>
<feature type="compositionally biased region" description="Polar residues" evidence="1">
    <location>
        <begin position="565"/>
        <end position="580"/>
    </location>
</feature>
<dbReference type="PANTHER" id="PTHR39463">
    <property type="entry name" value="MEDUSA"/>
    <property type="match status" value="1"/>
</dbReference>
<dbReference type="GO" id="GO:0005634">
    <property type="term" value="C:nucleus"/>
    <property type="evidence" value="ECO:0007669"/>
    <property type="project" value="TreeGrafter"/>
</dbReference>
<feature type="domain" description="DUF7082" evidence="2">
    <location>
        <begin position="347"/>
        <end position="502"/>
    </location>
</feature>
<organism evidence="3 4">
    <name type="scientific">Elsinoe batatas</name>
    <dbReference type="NCBI Taxonomy" id="2601811"/>
    <lineage>
        <taxon>Eukaryota</taxon>
        <taxon>Fungi</taxon>
        <taxon>Dikarya</taxon>
        <taxon>Ascomycota</taxon>
        <taxon>Pezizomycotina</taxon>
        <taxon>Dothideomycetes</taxon>
        <taxon>Dothideomycetidae</taxon>
        <taxon>Myriangiales</taxon>
        <taxon>Elsinoaceae</taxon>
        <taxon>Elsinoe</taxon>
    </lineage>
</organism>
<feature type="region of interest" description="Disordered" evidence="1">
    <location>
        <begin position="187"/>
        <end position="215"/>
    </location>
</feature>
<feature type="region of interest" description="Disordered" evidence="1">
    <location>
        <begin position="541"/>
        <end position="584"/>
    </location>
</feature>
<proteinExistence type="predicted"/>
<accession>A0A8K0L6E5</accession>
<comment type="caution">
    <text evidence="3">The sequence shown here is derived from an EMBL/GenBank/DDBJ whole genome shotgun (WGS) entry which is preliminary data.</text>
</comment>
<protein>
    <recommendedName>
        <fullName evidence="2">DUF7082 domain-containing protein</fullName>
    </recommendedName>
</protein>